<reference evidence="3 4" key="1">
    <citation type="submission" date="2020-09" db="EMBL/GenBank/DDBJ databases">
        <title>De no assembly of potato wild relative species, Solanum commersonii.</title>
        <authorList>
            <person name="Cho K."/>
        </authorList>
    </citation>
    <scope>NUCLEOTIDE SEQUENCE [LARGE SCALE GENOMIC DNA]</scope>
    <source>
        <strain evidence="3">LZ3.2</strain>
        <tissue evidence="3">Leaf</tissue>
    </source>
</reference>
<dbReference type="SUPFAM" id="SSF47762">
    <property type="entry name" value="PAH2 domain"/>
    <property type="match status" value="1"/>
</dbReference>
<organism evidence="3 4">
    <name type="scientific">Solanum commersonii</name>
    <name type="common">Commerson's wild potato</name>
    <name type="synonym">Commerson's nightshade</name>
    <dbReference type="NCBI Taxonomy" id="4109"/>
    <lineage>
        <taxon>Eukaryota</taxon>
        <taxon>Viridiplantae</taxon>
        <taxon>Streptophyta</taxon>
        <taxon>Embryophyta</taxon>
        <taxon>Tracheophyta</taxon>
        <taxon>Spermatophyta</taxon>
        <taxon>Magnoliopsida</taxon>
        <taxon>eudicotyledons</taxon>
        <taxon>Gunneridae</taxon>
        <taxon>Pentapetalae</taxon>
        <taxon>asterids</taxon>
        <taxon>lamiids</taxon>
        <taxon>Solanales</taxon>
        <taxon>Solanaceae</taxon>
        <taxon>Solanoideae</taxon>
        <taxon>Solaneae</taxon>
        <taxon>Solanum</taxon>
    </lineage>
</organism>
<keyword evidence="4" id="KW-1185">Reference proteome</keyword>
<comment type="caution">
    <text evidence="3">The sequence shown here is derived from an EMBL/GenBank/DDBJ whole genome shotgun (WGS) entry which is preliminary data.</text>
</comment>
<name>A0A9J5WZ60_SOLCO</name>
<proteinExistence type="predicted"/>
<dbReference type="EMBL" id="JACXVP010000010">
    <property type="protein sequence ID" value="KAG5580270.1"/>
    <property type="molecule type" value="Genomic_DNA"/>
</dbReference>
<dbReference type="AlphaFoldDB" id="A0A9J5WZ60"/>
<dbReference type="OrthoDB" id="1420407at2759"/>
<evidence type="ECO:0000313" key="3">
    <source>
        <dbReference type="EMBL" id="KAG5580270.1"/>
    </source>
</evidence>
<dbReference type="InterPro" id="IPR036600">
    <property type="entry name" value="PAH_sf"/>
</dbReference>
<sequence>MYKKGIMKHHVLKRHGSSIDPIVALSYVREIKDIFVDQVEKYDMFLEVMKDFRLEGLQLNFTYCHDHYYYIF</sequence>
<protein>
    <submittedName>
        <fullName evidence="3">Uncharacterized protein</fullName>
    </submittedName>
</protein>
<dbReference type="GO" id="GO:0005634">
    <property type="term" value="C:nucleus"/>
    <property type="evidence" value="ECO:0007669"/>
    <property type="project" value="UniProtKB-SubCell"/>
</dbReference>
<keyword evidence="2" id="KW-0539">Nucleus</keyword>
<dbReference type="Gene3D" id="1.20.1160.11">
    <property type="entry name" value="Paired amphipathic helix"/>
    <property type="match status" value="1"/>
</dbReference>
<dbReference type="Proteomes" id="UP000824120">
    <property type="component" value="Chromosome 10"/>
</dbReference>
<evidence type="ECO:0000256" key="1">
    <source>
        <dbReference type="ARBA" id="ARBA00004123"/>
    </source>
</evidence>
<evidence type="ECO:0000256" key="2">
    <source>
        <dbReference type="ARBA" id="ARBA00023242"/>
    </source>
</evidence>
<accession>A0A9J5WZ60</accession>
<dbReference type="GO" id="GO:0006355">
    <property type="term" value="P:regulation of DNA-templated transcription"/>
    <property type="evidence" value="ECO:0007669"/>
    <property type="project" value="InterPro"/>
</dbReference>
<gene>
    <name evidence="3" type="ORF">H5410_050897</name>
</gene>
<comment type="subcellular location">
    <subcellularLocation>
        <location evidence="1">Nucleus</location>
    </subcellularLocation>
</comment>
<evidence type="ECO:0000313" key="4">
    <source>
        <dbReference type="Proteomes" id="UP000824120"/>
    </source>
</evidence>